<evidence type="ECO:0000256" key="1">
    <source>
        <dbReference type="ARBA" id="ARBA00004781"/>
    </source>
</evidence>
<gene>
    <name evidence="8" type="primary">rfbD</name>
    <name evidence="8" type="ORF">HK107_10605</name>
</gene>
<comment type="similarity">
    <text evidence="2 6">Belongs to the dTDP-4-dehydrorhamnose reductase family.</text>
</comment>
<accession>A0A7Y3RNA1</accession>
<dbReference type="PANTHER" id="PTHR10491:SF4">
    <property type="entry name" value="METHIONINE ADENOSYLTRANSFERASE 2 SUBUNIT BETA"/>
    <property type="match status" value="1"/>
</dbReference>
<name>A0A7Y3RNA1_9PROT</name>
<evidence type="ECO:0000256" key="5">
    <source>
        <dbReference type="ARBA" id="ARBA00048200"/>
    </source>
</evidence>
<dbReference type="SUPFAM" id="SSF51735">
    <property type="entry name" value="NAD(P)-binding Rossmann-fold domains"/>
    <property type="match status" value="1"/>
</dbReference>
<dbReference type="Gene3D" id="3.90.25.10">
    <property type="entry name" value="UDP-galactose 4-epimerase, domain 1"/>
    <property type="match status" value="1"/>
</dbReference>
<keyword evidence="9" id="KW-1185">Reference proteome</keyword>
<evidence type="ECO:0000259" key="7">
    <source>
        <dbReference type="Pfam" id="PF04321"/>
    </source>
</evidence>
<dbReference type="UniPathway" id="UPA00124"/>
<evidence type="ECO:0000256" key="4">
    <source>
        <dbReference type="ARBA" id="ARBA00017099"/>
    </source>
</evidence>
<dbReference type="EMBL" id="JABFCX010000003">
    <property type="protein sequence ID" value="NNU16770.1"/>
    <property type="molecule type" value="Genomic_DNA"/>
</dbReference>
<dbReference type="NCBIfam" id="TIGR01214">
    <property type="entry name" value="rmlD"/>
    <property type="match status" value="1"/>
</dbReference>
<evidence type="ECO:0000256" key="6">
    <source>
        <dbReference type="RuleBase" id="RU364082"/>
    </source>
</evidence>
<reference evidence="8 9" key="1">
    <citation type="submission" date="2020-05" db="EMBL/GenBank/DDBJ databases">
        <title>Parvularcula mediterraneae sp. nov., isolated from polypropylene straw from shallow seawater of the seashore of Laganas in Zakynthos island, Greece.</title>
        <authorList>
            <person name="Szabo I."/>
            <person name="Al-Omari J."/>
            <person name="Rado J."/>
            <person name="Szerdahelyi G.S."/>
        </authorList>
    </citation>
    <scope>NUCLEOTIDE SEQUENCE [LARGE SCALE GENOMIC DNA]</scope>
    <source>
        <strain evidence="8 9">ZS-1/3</strain>
    </source>
</reference>
<evidence type="ECO:0000256" key="3">
    <source>
        <dbReference type="ARBA" id="ARBA00012929"/>
    </source>
</evidence>
<sequence length="293" mass="31082">MKILVAGRSGQVARSLAEAAEGRDDVKLVCLGRPDLDIADRASVDAALAREKPDVLINAAAYTAVDQAEQDREAAYAGNETGPRHLAEASAAQGIPIIHISTDYVFNGEGERPYVESDPTDPLGVYGASKLAGEMAVADANPEHLILRTAWVYGAYGKNFLKTMLRVADGRDELSVVADQSGAPTSSHDIAEALLKLAPKMKDGAAFGTYHMAASGEGVWADFTQAIFEASAEAGGPTASVTRIPSSDYPTPAKRPTYSVLNSSALEEAFGVRLPDWREPVPGIVRRVLQETD</sequence>
<dbReference type="InterPro" id="IPR029903">
    <property type="entry name" value="RmlD-like-bd"/>
</dbReference>
<feature type="domain" description="RmlD-like substrate binding" evidence="7">
    <location>
        <begin position="1"/>
        <end position="287"/>
    </location>
</feature>
<comment type="caution">
    <text evidence="8">The sequence shown here is derived from an EMBL/GenBank/DDBJ whole genome shotgun (WGS) entry which is preliminary data.</text>
</comment>
<proteinExistence type="inferred from homology"/>
<dbReference type="GO" id="GO:0019305">
    <property type="term" value="P:dTDP-rhamnose biosynthetic process"/>
    <property type="evidence" value="ECO:0007669"/>
    <property type="project" value="UniProtKB-UniPathway"/>
</dbReference>
<evidence type="ECO:0000313" key="9">
    <source>
        <dbReference type="Proteomes" id="UP000536835"/>
    </source>
</evidence>
<dbReference type="EC" id="1.1.1.133" evidence="3 6"/>
<dbReference type="Gene3D" id="3.40.50.720">
    <property type="entry name" value="NAD(P)-binding Rossmann-like Domain"/>
    <property type="match status" value="1"/>
</dbReference>
<dbReference type="Proteomes" id="UP000536835">
    <property type="component" value="Unassembled WGS sequence"/>
</dbReference>
<evidence type="ECO:0000313" key="8">
    <source>
        <dbReference type="EMBL" id="NNU16770.1"/>
    </source>
</evidence>
<comment type="catalytic activity">
    <reaction evidence="5 6">
        <text>dTDP-beta-L-rhamnose + NADP(+) = dTDP-4-dehydro-beta-L-rhamnose + NADPH + H(+)</text>
        <dbReference type="Rhea" id="RHEA:21796"/>
        <dbReference type="ChEBI" id="CHEBI:15378"/>
        <dbReference type="ChEBI" id="CHEBI:57510"/>
        <dbReference type="ChEBI" id="CHEBI:57783"/>
        <dbReference type="ChEBI" id="CHEBI:58349"/>
        <dbReference type="ChEBI" id="CHEBI:62830"/>
        <dbReference type="EC" id="1.1.1.133"/>
    </reaction>
</comment>
<dbReference type="InterPro" id="IPR036291">
    <property type="entry name" value="NAD(P)-bd_dom_sf"/>
</dbReference>
<comment type="cofactor">
    <cofactor evidence="6">
        <name>Mg(2+)</name>
        <dbReference type="ChEBI" id="CHEBI:18420"/>
    </cofactor>
    <text evidence="6">Binds 1 Mg(2+) ion per monomer.</text>
</comment>
<keyword evidence="6 8" id="KW-0560">Oxidoreductase</keyword>
<dbReference type="InterPro" id="IPR005913">
    <property type="entry name" value="dTDP_dehydrorham_reduct"/>
</dbReference>
<evidence type="ECO:0000256" key="2">
    <source>
        <dbReference type="ARBA" id="ARBA00010944"/>
    </source>
</evidence>
<dbReference type="GO" id="GO:0008831">
    <property type="term" value="F:dTDP-4-dehydrorhamnose reductase activity"/>
    <property type="evidence" value="ECO:0007669"/>
    <property type="project" value="UniProtKB-EC"/>
</dbReference>
<comment type="pathway">
    <text evidence="1 6">Carbohydrate biosynthesis; dTDP-L-rhamnose biosynthesis.</text>
</comment>
<comment type="function">
    <text evidence="6">Catalyzes the reduction of dTDP-6-deoxy-L-lyxo-4-hexulose to yield dTDP-L-rhamnose.</text>
</comment>
<dbReference type="PANTHER" id="PTHR10491">
    <property type="entry name" value="DTDP-4-DEHYDRORHAMNOSE REDUCTASE"/>
    <property type="match status" value="1"/>
</dbReference>
<keyword evidence="6" id="KW-0521">NADP</keyword>
<dbReference type="Pfam" id="PF04321">
    <property type="entry name" value="RmlD_sub_bind"/>
    <property type="match status" value="1"/>
</dbReference>
<protein>
    <recommendedName>
        <fullName evidence="4 6">dTDP-4-dehydrorhamnose reductase</fullName>
        <ecNumber evidence="3 6">1.1.1.133</ecNumber>
    </recommendedName>
</protein>
<organism evidence="8 9">
    <name type="scientific">Parvularcula mediterranea</name>
    <dbReference type="NCBI Taxonomy" id="2732508"/>
    <lineage>
        <taxon>Bacteria</taxon>
        <taxon>Pseudomonadati</taxon>
        <taxon>Pseudomonadota</taxon>
        <taxon>Alphaproteobacteria</taxon>
        <taxon>Parvularculales</taxon>
        <taxon>Parvularculaceae</taxon>
        <taxon>Parvularcula</taxon>
    </lineage>
</organism>
<dbReference type="AlphaFoldDB" id="A0A7Y3RNA1"/>
<dbReference type="CDD" id="cd05254">
    <property type="entry name" value="dTDP_HR_like_SDR_e"/>
    <property type="match status" value="1"/>
</dbReference>